<feature type="transmembrane region" description="Helical" evidence="1">
    <location>
        <begin position="171"/>
        <end position="194"/>
    </location>
</feature>
<dbReference type="Pfam" id="PF01966">
    <property type="entry name" value="HD"/>
    <property type="match status" value="1"/>
</dbReference>
<dbReference type="InterPro" id="IPR052020">
    <property type="entry name" value="Cyclic_di-GMP/3'3'-cGAMP_PDE"/>
</dbReference>
<dbReference type="InterPro" id="IPR006674">
    <property type="entry name" value="HD_domain"/>
</dbReference>
<dbReference type="OrthoDB" id="9764337at2"/>
<evidence type="ECO:0000313" key="3">
    <source>
        <dbReference type="EMBL" id="PKZ42572.1"/>
    </source>
</evidence>
<accession>A0A2I1PD56</accession>
<organism evidence="3 4">
    <name type="scientific">Kytococcus schroeteri</name>
    <dbReference type="NCBI Taxonomy" id="138300"/>
    <lineage>
        <taxon>Bacteria</taxon>
        <taxon>Bacillati</taxon>
        <taxon>Actinomycetota</taxon>
        <taxon>Actinomycetes</taxon>
        <taxon>Micrococcales</taxon>
        <taxon>Kytococcaceae</taxon>
        <taxon>Kytococcus</taxon>
    </lineage>
</organism>
<evidence type="ECO:0000313" key="4">
    <source>
        <dbReference type="Proteomes" id="UP000234206"/>
    </source>
</evidence>
<dbReference type="PANTHER" id="PTHR45228">
    <property type="entry name" value="CYCLIC DI-GMP PHOSPHODIESTERASE TM_0186-RELATED"/>
    <property type="match status" value="1"/>
</dbReference>
<proteinExistence type="predicted"/>
<dbReference type="EMBL" id="PKIZ01000002">
    <property type="protein sequence ID" value="PKZ42572.1"/>
    <property type="molecule type" value="Genomic_DNA"/>
</dbReference>
<feature type="transmembrane region" description="Helical" evidence="1">
    <location>
        <begin position="30"/>
        <end position="47"/>
    </location>
</feature>
<dbReference type="SUPFAM" id="SSF109604">
    <property type="entry name" value="HD-domain/PDEase-like"/>
    <property type="match status" value="1"/>
</dbReference>
<dbReference type="CDD" id="cd00077">
    <property type="entry name" value="HDc"/>
    <property type="match status" value="1"/>
</dbReference>
<gene>
    <name evidence="3" type="ORF">CYJ76_01500</name>
</gene>
<dbReference type="RefSeq" id="WP_101849039.1">
    <property type="nucleotide sequence ID" value="NZ_PKIZ01000002.1"/>
</dbReference>
<protein>
    <recommendedName>
        <fullName evidence="2">HD/PDEase domain-containing protein</fullName>
    </recommendedName>
</protein>
<name>A0A2I1PD56_9MICO</name>
<dbReference type="Gene3D" id="1.10.3210.10">
    <property type="entry name" value="Hypothetical protein af1432"/>
    <property type="match status" value="1"/>
</dbReference>
<dbReference type="PANTHER" id="PTHR45228:SF4">
    <property type="entry name" value="LIPOPROTEIN"/>
    <property type="match status" value="1"/>
</dbReference>
<comment type="caution">
    <text evidence="3">The sequence shown here is derived from an EMBL/GenBank/DDBJ whole genome shotgun (WGS) entry which is preliminary data.</text>
</comment>
<keyword evidence="1" id="KW-1133">Transmembrane helix</keyword>
<keyword evidence="1" id="KW-0472">Membrane</keyword>
<feature type="transmembrane region" description="Helical" evidence="1">
    <location>
        <begin position="67"/>
        <end position="87"/>
    </location>
</feature>
<dbReference type="Proteomes" id="UP000234206">
    <property type="component" value="Unassembled WGS sequence"/>
</dbReference>
<feature type="transmembrane region" description="Helical" evidence="1">
    <location>
        <begin position="138"/>
        <end position="159"/>
    </location>
</feature>
<dbReference type="InterPro" id="IPR003607">
    <property type="entry name" value="HD/PDEase_dom"/>
</dbReference>
<dbReference type="SMART" id="SM00471">
    <property type="entry name" value="HDc"/>
    <property type="match status" value="1"/>
</dbReference>
<feature type="transmembrane region" description="Helical" evidence="1">
    <location>
        <begin position="99"/>
        <end position="118"/>
    </location>
</feature>
<evidence type="ECO:0000256" key="1">
    <source>
        <dbReference type="SAM" id="Phobius"/>
    </source>
</evidence>
<evidence type="ECO:0000259" key="2">
    <source>
        <dbReference type="SMART" id="SM00471"/>
    </source>
</evidence>
<keyword evidence="4" id="KW-1185">Reference proteome</keyword>
<keyword evidence="1" id="KW-0812">Transmembrane</keyword>
<feature type="domain" description="HD/PDEase" evidence="2">
    <location>
        <begin position="241"/>
        <end position="363"/>
    </location>
</feature>
<feature type="transmembrane region" description="Helical" evidence="1">
    <location>
        <begin position="6"/>
        <end position="23"/>
    </location>
</feature>
<dbReference type="AlphaFoldDB" id="A0A2I1PD56"/>
<sequence length="418" mass="45603">MNRLLWGVVPTALVVGTTTLCLVPLPEVRYWPMAVFLVVLAAAAHRYTAVTRWLGLGHSLMGTVQALSWLFAGPWASLMACLAPVVVPRTRKPWQVHAYNVGTFVIMSSAGWWGFHWAGGEYLGNARHPIQDVAWPTVVGALSQLLTNILLIVPGLALLRGHGLPALARDAATVLRVGSFNQVLGSVVLALATWGIHPRGLGLLVAAVPLMVHMAVLATIQEAETGQTRALRTLMRAAKTSDPYLEPHGARVAEYAKEVGRHLRLGPHQMESLDLAARLHDIGFVALPPQEGEREQGHGEQGARMVQGLPFLDAAARLIRDSHVPVPAGAEMDTERAQPIELRVLQVADAVDALVIERPDITVEEICDLLEADPTRYDRRAVDGLREARPVLRRHDVALEDLPGWWRHDLPRAVRGAA</sequence>
<reference evidence="3 4" key="1">
    <citation type="submission" date="2017-12" db="EMBL/GenBank/DDBJ databases">
        <title>Phylogenetic diversity of female urinary microbiome.</title>
        <authorList>
            <person name="Thomas-White K."/>
            <person name="Wolfe A.J."/>
        </authorList>
    </citation>
    <scope>NUCLEOTIDE SEQUENCE [LARGE SCALE GENOMIC DNA]</scope>
    <source>
        <strain evidence="3 4">UMB1298</strain>
    </source>
</reference>